<dbReference type="InterPro" id="IPR000572">
    <property type="entry name" value="OxRdtase_Mopterin-bd_dom"/>
</dbReference>
<sequence length="196" mass="22215">MSILADLKTPIFAAEGILHIDPATFRLEVSGLVDRPLSFSLAELKQQFPIATVNRRLTSVSGWSVRADWNGILWRDFFKSIGVQEKARYVLFASPADYTTVVWLKDLEEGEALLAWGAGGQALEPEYGGPLRMVVPQLWGYKSCKWLCRIEFLEKYRTGYWELRGYSHRAEIEPGETFDVNSGQYYPIPGGEVTNF</sequence>
<dbReference type="PANTHER" id="PTHR43032:SF4">
    <property type="entry name" value="OXIDOREDUCTASE MOLYBDOPTERIN-BINDING DOMAIN-CONTAINING PROTEIN"/>
    <property type="match status" value="1"/>
</dbReference>
<comment type="caution">
    <text evidence="2">The sequence shown here is derived from an EMBL/GenBank/DDBJ whole genome shotgun (WGS) entry which is preliminary data.</text>
</comment>
<dbReference type="STRING" id="1794912.AXX12_15830"/>
<evidence type="ECO:0000259" key="1">
    <source>
        <dbReference type="Pfam" id="PF00174"/>
    </source>
</evidence>
<organism evidence="2 3">
    <name type="scientific">Anaerosporomusa subterranea</name>
    <dbReference type="NCBI Taxonomy" id="1794912"/>
    <lineage>
        <taxon>Bacteria</taxon>
        <taxon>Bacillati</taxon>
        <taxon>Bacillota</taxon>
        <taxon>Negativicutes</taxon>
        <taxon>Acetonemataceae</taxon>
        <taxon>Anaerosporomusa</taxon>
    </lineage>
</organism>
<dbReference type="PANTHER" id="PTHR43032">
    <property type="entry name" value="PROTEIN-METHIONINE-SULFOXIDE REDUCTASE"/>
    <property type="match status" value="1"/>
</dbReference>
<dbReference type="Pfam" id="PF00174">
    <property type="entry name" value="Oxidored_molyb"/>
    <property type="match status" value="1"/>
</dbReference>
<keyword evidence="3" id="KW-1185">Reference proteome</keyword>
<name>A0A154BME1_ANASB</name>
<evidence type="ECO:0000313" key="3">
    <source>
        <dbReference type="Proteomes" id="UP000076268"/>
    </source>
</evidence>
<dbReference type="OrthoDB" id="9778777at2"/>
<dbReference type="EMBL" id="LSGP01000026">
    <property type="protein sequence ID" value="KYZ75045.1"/>
    <property type="molecule type" value="Genomic_DNA"/>
</dbReference>
<dbReference type="AlphaFoldDB" id="A0A154BME1"/>
<dbReference type="RefSeq" id="WP_066245642.1">
    <property type="nucleotide sequence ID" value="NZ_LSGP01000026.1"/>
</dbReference>
<dbReference type="SUPFAM" id="SSF56524">
    <property type="entry name" value="Oxidoreductase molybdopterin-binding domain"/>
    <property type="match status" value="1"/>
</dbReference>
<dbReference type="Proteomes" id="UP000076268">
    <property type="component" value="Unassembled WGS sequence"/>
</dbReference>
<feature type="domain" description="Oxidoreductase molybdopterin-binding" evidence="1">
    <location>
        <begin position="19"/>
        <end position="161"/>
    </location>
</feature>
<evidence type="ECO:0000313" key="2">
    <source>
        <dbReference type="EMBL" id="KYZ75045.1"/>
    </source>
</evidence>
<reference evidence="2 3" key="1">
    <citation type="submission" date="2016-02" db="EMBL/GenBank/DDBJ databases">
        <title>Anaerosporomusa subterraneum gen. nov., sp. nov., a spore-forming obligate anaerobe isolated from saprolite.</title>
        <authorList>
            <person name="Choi J.K."/>
            <person name="Shah M."/>
            <person name="Yee N."/>
        </authorList>
    </citation>
    <scope>NUCLEOTIDE SEQUENCE [LARGE SCALE GENOMIC DNA]</scope>
    <source>
        <strain evidence="2 3">RU4</strain>
    </source>
</reference>
<accession>A0A154BME1</accession>
<protein>
    <recommendedName>
        <fullName evidence="1">Oxidoreductase molybdopterin-binding domain-containing protein</fullName>
    </recommendedName>
</protein>
<dbReference type="Gene3D" id="3.90.420.10">
    <property type="entry name" value="Oxidoreductase, molybdopterin-binding domain"/>
    <property type="match status" value="1"/>
</dbReference>
<gene>
    <name evidence="2" type="ORF">AXX12_15830</name>
</gene>
<proteinExistence type="predicted"/>
<dbReference type="InterPro" id="IPR036374">
    <property type="entry name" value="OxRdtase_Mopterin-bd_sf"/>
</dbReference>